<evidence type="ECO:0000259" key="1">
    <source>
        <dbReference type="Pfam" id="PF21527"/>
    </source>
</evidence>
<comment type="caution">
    <text evidence="2">The sequence shown here is derived from an EMBL/GenBank/DDBJ whole genome shotgun (WGS) entry which is preliminary data.</text>
</comment>
<evidence type="ECO:0000313" key="2">
    <source>
        <dbReference type="EMBL" id="EAA7255331.1"/>
    </source>
</evidence>
<gene>
    <name evidence="2" type="ORF">DSF98_22135</name>
</gene>
<dbReference type="Pfam" id="PF21527">
    <property type="entry name" value="Stv"/>
    <property type="match status" value="1"/>
</dbReference>
<name>A0A3V2P092_SALET</name>
<organism evidence="2">
    <name type="scientific">Salmonella enterica I</name>
    <dbReference type="NCBI Taxonomy" id="59201"/>
    <lineage>
        <taxon>Bacteria</taxon>
        <taxon>Pseudomonadati</taxon>
        <taxon>Pseudomonadota</taxon>
        <taxon>Gammaproteobacteria</taxon>
        <taxon>Enterobacterales</taxon>
        <taxon>Enterobacteriaceae</taxon>
        <taxon>Salmonella</taxon>
    </lineage>
</organism>
<dbReference type="Proteomes" id="UP000839682">
    <property type="component" value="Unassembled WGS sequence"/>
</dbReference>
<accession>A0A3V2P092</accession>
<reference evidence="2" key="1">
    <citation type="submission" date="2018-07" db="EMBL/GenBank/DDBJ databases">
        <authorList>
            <person name="Ashton P.M."/>
            <person name="Dallman T."/>
            <person name="Nair S."/>
            <person name="De Pinna E."/>
            <person name="Peters T."/>
            <person name="Grant K."/>
        </authorList>
    </citation>
    <scope>NUCLEOTIDE SEQUENCE [LARGE SCALE GENOMIC DNA]</scope>
    <source>
        <strain evidence="2">440016</strain>
    </source>
</reference>
<proteinExistence type="predicted"/>
<dbReference type="InterPro" id="IPR049002">
    <property type="entry name" value="Stv"/>
</dbReference>
<protein>
    <recommendedName>
        <fullName evidence="1">Putative adhesin Stv domain-containing protein</fullName>
    </recommendedName>
</protein>
<sequence>MSAPGTGPLSLKPLSDGAHIDVSAPGITASARSKLEKEFNISVTPVYISGKEIGYVFGDSPENINQIHLTCHGYGCNQRDFVKPAGVSLKFIVPENTLAMVEDGEVIRKVAEGRIEYRDPDEQICDAGSTRTVKDYLLEAVTGDHHTRITHNADGLAFYIKQLKDTGKPVNVMTLNPNATGIHLTDVIQGLNDTFRQVPGLICGHCRPENASATVQRV</sequence>
<dbReference type="AlphaFoldDB" id="A0A3V2P092"/>
<feature type="domain" description="Putative adhesin Stv" evidence="1">
    <location>
        <begin position="69"/>
        <end position="207"/>
    </location>
</feature>
<dbReference type="EMBL" id="AAACIV010000027">
    <property type="protein sequence ID" value="EAA7255331.1"/>
    <property type="molecule type" value="Genomic_DNA"/>
</dbReference>